<evidence type="ECO:0000256" key="1">
    <source>
        <dbReference type="SAM" id="MobiDB-lite"/>
    </source>
</evidence>
<evidence type="ECO:0000313" key="3">
    <source>
        <dbReference type="Proteomes" id="UP000033860"/>
    </source>
</evidence>
<dbReference type="EMBL" id="LCNT01000001">
    <property type="protein sequence ID" value="KKU61787.1"/>
    <property type="molecule type" value="Genomic_DNA"/>
</dbReference>
<evidence type="ECO:0008006" key="4">
    <source>
        <dbReference type="Google" id="ProtNLM"/>
    </source>
</evidence>
<proteinExistence type="predicted"/>
<name>A0A0G1RXE7_9BACT</name>
<evidence type="ECO:0000313" key="2">
    <source>
        <dbReference type="EMBL" id="KKU61787.1"/>
    </source>
</evidence>
<protein>
    <recommendedName>
        <fullName evidence="4">Carboxypeptidase regulatory-like domain-containing protein</fullName>
    </recommendedName>
</protein>
<accession>A0A0G1RXE7</accession>
<dbReference type="Proteomes" id="UP000033860">
    <property type="component" value="Unassembled WGS sequence"/>
</dbReference>
<organism evidence="2 3">
    <name type="scientific">Candidatus Beckwithbacteria bacterium GW2011_GWB1_47_15</name>
    <dbReference type="NCBI Taxonomy" id="1618371"/>
    <lineage>
        <taxon>Bacteria</taxon>
        <taxon>Candidatus Beckwithiibacteriota</taxon>
    </lineage>
</organism>
<dbReference type="InterPro" id="IPR008969">
    <property type="entry name" value="CarboxyPept-like_regulatory"/>
</dbReference>
<feature type="region of interest" description="Disordered" evidence="1">
    <location>
        <begin position="1"/>
        <end position="37"/>
    </location>
</feature>
<feature type="non-terminal residue" evidence="2">
    <location>
        <position position="1"/>
    </location>
</feature>
<reference evidence="2 3" key="1">
    <citation type="journal article" date="2015" name="Nature">
        <title>rRNA introns, odd ribosomes, and small enigmatic genomes across a large radiation of phyla.</title>
        <authorList>
            <person name="Brown C.T."/>
            <person name="Hug L.A."/>
            <person name="Thomas B.C."/>
            <person name="Sharon I."/>
            <person name="Castelle C.J."/>
            <person name="Singh A."/>
            <person name="Wilkins M.J."/>
            <person name="Williams K.H."/>
            <person name="Banfield J.F."/>
        </authorList>
    </citation>
    <scope>NUCLEOTIDE SEQUENCE [LARGE SCALE GENOMIC DNA]</scope>
</reference>
<comment type="caution">
    <text evidence="2">The sequence shown here is derived from an EMBL/GenBank/DDBJ whole genome shotgun (WGS) entry which is preliminary data.</text>
</comment>
<gene>
    <name evidence="2" type="ORF">UX85_C0001G0001</name>
</gene>
<sequence>AKNPPRSRQKPDRGSTATTTVGSGPAPQPQPTTTPTFAKDVILPQTPEKPNLLAGVTLDKLGKIAPNVILEIKDNQGHPVRALKSNKLGQFFIATPLPDGIYQIEADHPDHAFAIIKLEAKGEVIPPLKIQAQ</sequence>
<dbReference type="AlphaFoldDB" id="A0A0G1RXE7"/>
<dbReference type="SUPFAM" id="SSF49464">
    <property type="entry name" value="Carboxypeptidase regulatory domain-like"/>
    <property type="match status" value="1"/>
</dbReference>